<evidence type="ECO:0000313" key="1">
    <source>
        <dbReference type="EMBL" id="MSA68411.1"/>
    </source>
</evidence>
<comment type="caution">
    <text evidence="1">The sequence shown here is derived from an EMBL/GenBank/DDBJ whole genome shotgun (WGS) entry which is preliminary data.</text>
</comment>
<accession>A0A6A8H696</accession>
<protein>
    <submittedName>
        <fullName evidence="1">Uncharacterized protein</fullName>
    </submittedName>
</protein>
<gene>
    <name evidence="1" type="ORF">GKC89_04790</name>
</gene>
<dbReference type="EMBL" id="WKOD01000010">
    <property type="protein sequence ID" value="MSA68411.1"/>
    <property type="molecule type" value="Genomic_DNA"/>
</dbReference>
<sequence>MEEESKITTGLSKFKEFMIKLKNNNIITKNLSECKNFVGKLKRGPEEGESWTRIGYAIESIPKIINKISGMMFVYLYLLFIAKGGYKNFVKNYFNLTCEKCTVEDFWCNPIILVVFALIFVCAVATFFKIFKGNSLKMKIFAAISAIGIIVSGFEASKLSRICKKEFYSSHALYVKYLNDSSCATAIFCMFILSSIVLVFIANHSLFYSFLRYYFGMPLLLGFLEMPGCYIMFVVGTIVIILIMCLIVGLIGGGESVKSIGDSVTYIIEIFV</sequence>
<reference evidence="1" key="1">
    <citation type="journal article" date="2019" name="Nat. Med.">
        <title>A library of human gut bacterial isolates paired with longitudinal multiomics data enables mechanistic microbiome research.</title>
        <authorList>
            <person name="Poyet M."/>
            <person name="Groussin M."/>
            <person name="Gibbons S.M."/>
            <person name="Avila-Pacheco J."/>
            <person name="Jiang X."/>
            <person name="Kearney S.M."/>
            <person name="Perrotta A.R."/>
            <person name="Berdy B."/>
            <person name="Zhao S."/>
            <person name="Lieberman T.D."/>
            <person name="Swanson P.K."/>
            <person name="Smith M."/>
            <person name="Roesemann S."/>
            <person name="Alexander J.E."/>
            <person name="Rich S.A."/>
            <person name="Livny J."/>
            <person name="Vlamakis H."/>
            <person name="Clish C."/>
            <person name="Bullock K."/>
            <person name="Deik A."/>
            <person name="Scott J."/>
            <person name="Pierce K.A."/>
            <person name="Xavier R.J."/>
            <person name="Alm E.J."/>
        </authorList>
    </citation>
    <scope>NUCLEOTIDE SEQUENCE</scope>
    <source>
        <strain evidence="1">BIOML-A18</strain>
    </source>
</reference>
<dbReference type="RefSeq" id="WP_154236899.1">
    <property type="nucleotide sequence ID" value="NZ_WKNS01000011.1"/>
</dbReference>
<proteinExistence type="predicted"/>
<organism evidence="1">
    <name type="scientific">Ligilactobacillus ruminis</name>
    <dbReference type="NCBI Taxonomy" id="1623"/>
    <lineage>
        <taxon>Bacteria</taxon>
        <taxon>Bacillati</taxon>
        <taxon>Bacillota</taxon>
        <taxon>Bacilli</taxon>
        <taxon>Lactobacillales</taxon>
        <taxon>Lactobacillaceae</taxon>
        <taxon>Ligilactobacillus</taxon>
    </lineage>
</organism>
<dbReference type="AlphaFoldDB" id="A0A6A8H696"/>
<name>A0A6A8H696_9LACO</name>